<keyword evidence="4" id="KW-0378">Hydrolase</keyword>
<evidence type="ECO:0000313" key="4">
    <source>
        <dbReference type="EMBL" id="RDC62103.1"/>
    </source>
</evidence>
<dbReference type="PANTHER" id="PTHR42915:SF1">
    <property type="entry name" value="PEPTIDOGLYCAN BETA-N-ACETYLMURAMIDASE NAMZ"/>
    <property type="match status" value="1"/>
</dbReference>
<dbReference type="Proteomes" id="UP000253919">
    <property type="component" value="Unassembled WGS sequence"/>
</dbReference>
<dbReference type="Pfam" id="PF20732">
    <property type="entry name" value="NamZ_C"/>
    <property type="match status" value="1"/>
</dbReference>
<comment type="caution">
    <text evidence="4">The sequence shown here is derived from an EMBL/GenBank/DDBJ whole genome shotgun (WGS) entry which is preliminary data.</text>
</comment>
<proteinExistence type="predicted"/>
<dbReference type="InterPro" id="IPR008302">
    <property type="entry name" value="NamZ"/>
</dbReference>
<dbReference type="OrthoDB" id="9801061at2"/>
<accession>A0A369QB02</accession>
<dbReference type="AlphaFoldDB" id="A0A369QB02"/>
<evidence type="ECO:0000313" key="5">
    <source>
        <dbReference type="Proteomes" id="UP000253919"/>
    </source>
</evidence>
<dbReference type="GO" id="GO:0004563">
    <property type="term" value="F:beta-N-acetylhexosaminidase activity"/>
    <property type="evidence" value="ECO:0007669"/>
    <property type="project" value="UniProtKB-EC"/>
</dbReference>
<dbReference type="Gene3D" id="3.90.1150.140">
    <property type="match status" value="1"/>
</dbReference>
<dbReference type="InterPro" id="IPR048502">
    <property type="entry name" value="NamZ_N"/>
</dbReference>
<dbReference type="EC" id="3.2.1.52" evidence="4"/>
<dbReference type="Gene3D" id="3.40.50.12170">
    <property type="entry name" value="Uncharacterised protein PF07075, DUF1343"/>
    <property type="match status" value="1"/>
</dbReference>
<feature type="chain" id="PRO_5016671410" evidence="1">
    <location>
        <begin position="21"/>
        <end position="417"/>
    </location>
</feature>
<dbReference type="Pfam" id="PF07075">
    <property type="entry name" value="NamZ_N"/>
    <property type="match status" value="1"/>
</dbReference>
<evidence type="ECO:0000256" key="1">
    <source>
        <dbReference type="SAM" id="SignalP"/>
    </source>
</evidence>
<gene>
    <name evidence="4" type="primary">nagZ</name>
    <name evidence="4" type="ORF">AHMF7616_00694</name>
</gene>
<name>A0A369QB02_9BACT</name>
<reference evidence="4 5" key="1">
    <citation type="submission" date="2018-04" db="EMBL/GenBank/DDBJ databases">
        <title>Adhaeribacter sp. HMF7616 genome sequencing and assembly.</title>
        <authorList>
            <person name="Kang H."/>
            <person name="Kang J."/>
            <person name="Cha I."/>
            <person name="Kim H."/>
            <person name="Joh K."/>
        </authorList>
    </citation>
    <scope>NUCLEOTIDE SEQUENCE [LARGE SCALE GENOMIC DNA]</scope>
    <source>
        <strain evidence="4 5">HMF7616</strain>
    </source>
</reference>
<sequence length="417" mass="46406">MKVNKIFFSGLILLVFFLTASITCRQTATPTAKPIVPQTAAKPITGADQTDKYISYLRGKRVGLVANPTSVIGKQATADSLLALGINLKKVFGPEHGFRGNASNGAKVQDEVDAKTNLPIISLYGKTAKPTKEHLSDIDVLIFDIQDVGCRFYTNINTLEYVMEACAENNKELVILDRPNPNGYFVDGPILEDSLRSGIGKHRIPITHGLTIGEFAQFLNGEGYIEGKAKCKLKIIKIANYTHAMPYELPVKPSPNLNTPQSILLYPSLCLFEGTIISQGRGTQMPFTVLGAPALKGKFPFSFRPVSIPGMSETPLHQNQDCYGLDLRNYDTGLLRKNKQVNLKWLMELYQAYPEKEKFFDFTQSKQMGNFDKLAGTTQLRKQIIAGVSEADIRKSWEPGLSNYKQLRKKYLLYPDN</sequence>
<feature type="domain" description="Peptidoglycan beta-N-acetylmuramidase NamZ N-terminal" evidence="2">
    <location>
        <begin position="62"/>
        <end position="260"/>
    </location>
</feature>
<dbReference type="PIRSF" id="PIRSF016719">
    <property type="entry name" value="UCP016719"/>
    <property type="match status" value="1"/>
</dbReference>
<organism evidence="4 5">
    <name type="scientific">Adhaeribacter pallidiroseus</name>
    <dbReference type="NCBI Taxonomy" id="2072847"/>
    <lineage>
        <taxon>Bacteria</taxon>
        <taxon>Pseudomonadati</taxon>
        <taxon>Bacteroidota</taxon>
        <taxon>Cytophagia</taxon>
        <taxon>Cytophagales</taxon>
        <taxon>Hymenobacteraceae</taxon>
        <taxon>Adhaeribacter</taxon>
    </lineage>
</organism>
<feature type="signal peptide" evidence="1">
    <location>
        <begin position="1"/>
        <end position="20"/>
    </location>
</feature>
<keyword evidence="4" id="KW-0326">Glycosidase</keyword>
<dbReference type="RefSeq" id="WP_115375442.1">
    <property type="nucleotide sequence ID" value="NZ_QASA01000001.1"/>
</dbReference>
<evidence type="ECO:0000259" key="3">
    <source>
        <dbReference type="Pfam" id="PF20732"/>
    </source>
</evidence>
<keyword evidence="1" id="KW-0732">Signal</keyword>
<evidence type="ECO:0000259" key="2">
    <source>
        <dbReference type="Pfam" id="PF07075"/>
    </source>
</evidence>
<protein>
    <submittedName>
        <fullName evidence="4">Beta-N-acetylhexosaminidase</fullName>
        <ecNumber evidence="4">3.2.1.52</ecNumber>
    </submittedName>
</protein>
<keyword evidence="5" id="KW-1185">Reference proteome</keyword>
<dbReference type="PANTHER" id="PTHR42915">
    <property type="entry name" value="HYPOTHETICAL 460 KDA PROTEIN IN FEUA-SIGW INTERGENIC REGION [PRECURSOR]"/>
    <property type="match status" value="1"/>
</dbReference>
<dbReference type="InterPro" id="IPR048503">
    <property type="entry name" value="NamZ_C"/>
</dbReference>
<dbReference type="EMBL" id="QASA01000001">
    <property type="protein sequence ID" value="RDC62103.1"/>
    <property type="molecule type" value="Genomic_DNA"/>
</dbReference>
<feature type="domain" description="Peptidoglycan beta-N-acetylmuramidase NamZ C-terminal" evidence="3">
    <location>
        <begin position="264"/>
        <end position="414"/>
    </location>
</feature>
<dbReference type="GO" id="GO:0033922">
    <property type="term" value="F:peptidoglycan beta-N-acetylmuramidase activity"/>
    <property type="evidence" value="ECO:0007669"/>
    <property type="project" value="InterPro"/>
</dbReference>